<keyword evidence="4" id="KW-0862">Zinc</keyword>
<feature type="compositionally biased region" description="Basic and acidic residues" evidence="8">
    <location>
        <begin position="114"/>
        <end position="132"/>
    </location>
</feature>
<evidence type="ECO:0000256" key="1">
    <source>
        <dbReference type="ARBA" id="ARBA00022723"/>
    </source>
</evidence>
<keyword evidence="5" id="KW-0805">Transcription regulation</keyword>
<evidence type="ECO:0000256" key="3">
    <source>
        <dbReference type="ARBA" id="ARBA00022771"/>
    </source>
</evidence>
<keyword evidence="3 7" id="KW-0863">Zinc-finger</keyword>
<dbReference type="PANTHER" id="PTHR45988">
    <property type="entry name" value="C2H2 TYPE ZINC FINGER TRANSCRIPTION FACTOR FAMILY-RELATED"/>
    <property type="match status" value="1"/>
</dbReference>
<dbReference type="GO" id="GO:0008270">
    <property type="term" value="F:zinc ion binding"/>
    <property type="evidence" value="ECO:0007669"/>
    <property type="project" value="UniProtKB-KW"/>
</dbReference>
<sequence length="630" mass="64777">MLLPSPGRVFKLMRRQLKRSSLALAPTRLPATVSMPTDRARAAVARLLTADSPEERGQSLSGRGSETKLFPPVVKSSTSTSSRRSLVIDLDSHHYTKASGALARSHTRVMAGSSEDRWRRPISRCHADPHGDEPEEGEIVPGDHSDVDTEEYYNRHCPLLSDDSDETISDCGDNAACSSAPASYGDDATSPSPPVAAANSDGGNAISSSPVVSASNNGGNASSSTAAGAALACPICGKEFRSQKAVCGHMKVHQHHAFVGSQKDKGIKRAAVAVVGAWGGSGKRGCFGLGSKQQAASPNNGAGPDQSMAIVVAEPQIVLQPTPLAFAPPNPSPVPTASVTPTQSPVSTSPASPTTQSSPVPAATNVSVQSSTAQPTHNDVAMDTVAVGPSNNPPPSESEAVVVHQHAAAPAPAVQHAAPIADHQHQPAAAGRQNPNGYSCPECDMWFRTHQGLGGHVAGHRNREHAAAAAAGMAMVPGSGDDDGAPSCRRNGKPEKAHVCKVCGAVFAVGVQLGGHMRKHYAVPPIVPNKKPRLVQPLVALPPPPALTLALLPANADGAASPAAPPAVELPLQHDLAPTVERAPEPAPPVTATTVGRVLLFGIDIGVRVQKPAAQEEGPSETQGSASTEQ</sequence>
<dbReference type="Gene3D" id="3.30.160.60">
    <property type="entry name" value="Classic Zinc Finger"/>
    <property type="match status" value="1"/>
</dbReference>
<dbReference type="PROSITE" id="PS50157">
    <property type="entry name" value="ZINC_FINGER_C2H2_2"/>
    <property type="match status" value="3"/>
</dbReference>
<feature type="region of interest" description="Disordered" evidence="8">
    <location>
        <begin position="106"/>
        <end position="148"/>
    </location>
</feature>
<keyword evidence="11" id="KW-1185">Reference proteome</keyword>
<dbReference type="Pfam" id="PF13894">
    <property type="entry name" value="zf-C2H2_4"/>
    <property type="match status" value="1"/>
</dbReference>
<evidence type="ECO:0000256" key="6">
    <source>
        <dbReference type="ARBA" id="ARBA00023163"/>
    </source>
</evidence>
<keyword evidence="1" id="KW-0479">Metal-binding</keyword>
<feature type="region of interest" description="Disordered" evidence="8">
    <location>
        <begin position="323"/>
        <end position="377"/>
    </location>
</feature>
<dbReference type="AlphaFoldDB" id="A0A835EK71"/>
<dbReference type="Pfam" id="PF13912">
    <property type="entry name" value="zf-C2H2_6"/>
    <property type="match status" value="2"/>
</dbReference>
<dbReference type="PANTHER" id="PTHR45988:SF30">
    <property type="entry name" value="C2H2-TYPE DOMAIN-CONTAINING PROTEIN"/>
    <property type="match status" value="1"/>
</dbReference>
<feature type="region of interest" description="Disordered" evidence="8">
    <location>
        <begin position="180"/>
        <end position="203"/>
    </location>
</feature>
<evidence type="ECO:0000313" key="10">
    <source>
        <dbReference type="EMBL" id="KAF8695888.1"/>
    </source>
</evidence>
<accession>A0A835EK71</accession>
<dbReference type="PROSITE" id="PS00028">
    <property type="entry name" value="ZINC_FINGER_C2H2_1"/>
    <property type="match status" value="2"/>
</dbReference>
<organism evidence="10 11">
    <name type="scientific">Digitaria exilis</name>
    <dbReference type="NCBI Taxonomy" id="1010633"/>
    <lineage>
        <taxon>Eukaryota</taxon>
        <taxon>Viridiplantae</taxon>
        <taxon>Streptophyta</taxon>
        <taxon>Embryophyta</taxon>
        <taxon>Tracheophyta</taxon>
        <taxon>Spermatophyta</taxon>
        <taxon>Magnoliopsida</taxon>
        <taxon>Liliopsida</taxon>
        <taxon>Poales</taxon>
        <taxon>Poaceae</taxon>
        <taxon>PACMAD clade</taxon>
        <taxon>Panicoideae</taxon>
        <taxon>Panicodae</taxon>
        <taxon>Paniceae</taxon>
        <taxon>Anthephorinae</taxon>
        <taxon>Digitaria</taxon>
    </lineage>
</organism>
<feature type="region of interest" description="Disordered" evidence="8">
    <location>
        <begin position="610"/>
        <end position="630"/>
    </location>
</feature>
<reference evidence="10" key="1">
    <citation type="submission" date="2020-07" db="EMBL/GenBank/DDBJ databases">
        <title>Genome sequence and genetic diversity analysis of an under-domesticated orphan crop, white fonio (Digitaria exilis).</title>
        <authorList>
            <person name="Bennetzen J.L."/>
            <person name="Chen S."/>
            <person name="Ma X."/>
            <person name="Wang X."/>
            <person name="Yssel A.E.J."/>
            <person name="Chaluvadi S.R."/>
            <person name="Johnson M."/>
            <person name="Gangashetty P."/>
            <person name="Hamidou F."/>
            <person name="Sanogo M.D."/>
            <person name="Zwaenepoel A."/>
            <person name="Wallace J."/>
            <person name="Van De Peer Y."/>
            <person name="Van Deynze A."/>
        </authorList>
    </citation>
    <scope>NUCLEOTIDE SEQUENCE</scope>
    <source>
        <tissue evidence="10">Leaves</tissue>
    </source>
</reference>
<evidence type="ECO:0000256" key="8">
    <source>
        <dbReference type="SAM" id="MobiDB-lite"/>
    </source>
</evidence>
<feature type="compositionally biased region" description="Low complexity" evidence="8">
    <location>
        <begin position="335"/>
        <end position="364"/>
    </location>
</feature>
<dbReference type="OrthoDB" id="694353at2759"/>
<dbReference type="InterPro" id="IPR013087">
    <property type="entry name" value="Znf_C2H2_type"/>
</dbReference>
<dbReference type="InterPro" id="IPR036236">
    <property type="entry name" value="Znf_C2H2_sf"/>
</dbReference>
<evidence type="ECO:0000313" key="11">
    <source>
        <dbReference type="Proteomes" id="UP000636709"/>
    </source>
</evidence>
<evidence type="ECO:0000259" key="9">
    <source>
        <dbReference type="PROSITE" id="PS50157"/>
    </source>
</evidence>
<name>A0A835EK71_9POAL</name>
<gene>
    <name evidence="10" type="ORF">HU200_036764</name>
</gene>
<protein>
    <recommendedName>
        <fullName evidence="9">C2H2-type domain-containing protein</fullName>
    </recommendedName>
</protein>
<feature type="region of interest" description="Disordered" evidence="8">
    <location>
        <begin position="49"/>
        <end position="81"/>
    </location>
</feature>
<feature type="compositionally biased region" description="Polar residues" evidence="8">
    <location>
        <begin position="620"/>
        <end position="630"/>
    </location>
</feature>
<dbReference type="InterPro" id="IPR044653">
    <property type="entry name" value="AZF1/2/3-like"/>
</dbReference>
<dbReference type="GO" id="GO:0003700">
    <property type="term" value="F:DNA-binding transcription factor activity"/>
    <property type="evidence" value="ECO:0007669"/>
    <property type="project" value="InterPro"/>
</dbReference>
<dbReference type="SMART" id="SM00355">
    <property type="entry name" value="ZnF_C2H2"/>
    <property type="match status" value="3"/>
</dbReference>
<dbReference type="SUPFAM" id="SSF57667">
    <property type="entry name" value="beta-beta-alpha zinc fingers"/>
    <property type="match status" value="1"/>
</dbReference>
<keyword evidence="2" id="KW-0677">Repeat</keyword>
<feature type="domain" description="C2H2-type" evidence="9">
    <location>
        <begin position="438"/>
        <end position="465"/>
    </location>
</feature>
<feature type="compositionally biased region" description="Polar residues" evidence="8">
    <location>
        <begin position="365"/>
        <end position="377"/>
    </location>
</feature>
<dbReference type="GO" id="GO:0000976">
    <property type="term" value="F:transcription cis-regulatory region binding"/>
    <property type="evidence" value="ECO:0007669"/>
    <property type="project" value="TreeGrafter"/>
</dbReference>
<dbReference type="EMBL" id="JACEFO010001882">
    <property type="protein sequence ID" value="KAF8695888.1"/>
    <property type="molecule type" value="Genomic_DNA"/>
</dbReference>
<evidence type="ECO:0000256" key="5">
    <source>
        <dbReference type="ARBA" id="ARBA00023015"/>
    </source>
</evidence>
<proteinExistence type="predicted"/>
<evidence type="ECO:0000256" key="7">
    <source>
        <dbReference type="PROSITE-ProRule" id="PRU00042"/>
    </source>
</evidence>
<evidence type="ECO:0000256" key="2">
    <source>
        <dbReference type="ARBA" id="ARBA00022737"/>
    </source>
</evidence>
<feature type="domain" description="C2H2-type" evidence="9">
    <location>
        <begin position="498"/>
        <end position="525"/>
    </location>
</feature>
<feature type="domain" description="C2H2-type" evidence="9">
    <location>
        <begin position="231"/>
        <end position="253"/>
    </location>
</feature>
<dbReference type="GO" id="GO:0005634">
    <property type="term" value="C:nucleus"/>
    <property type="evidence" value="ECO:0007669"/>
    <property type="project" value="TreeGrafter"/>
</dbReference>
<dbReference type="Proteomes" id="UP000636709">
    <property type="component" value="Unassembled WGS sequence"/>
</dbReference>
<evidence type="ECO:0000256" key="4">
    <source>
        <dbReference type="ARBA" id="ARBA00022833"/>
    </source>
</evidence>
<comment type="caution">
    <text evidence="10">The sequence shown here is derived from an EMBL/GenBank/DDBJ whole genome shotgun (WGS) entry which is preliminary data.</text>
</comment>
<keyword evidence="6" id="KW-0804">Transcription</keyword>